<feature type="compositionally biased region" description="Basic and acidic residues" evidence="1">
    <location>
        <begin position="51"/>
        <end position="62"/>
    </location>
</feature>
<evidence type="ECO:0000313" key="3">
    <source>
        <dbReference type="Proteomes" id="UP000008021"/>
    </source>
</evidence>
<reference evidence="2" key="2">
    <citation type="submission" date="2018-05" db="EMBL/GenBank/DDBJ databases">
        <title>OmerRS3 (Oryza meridionalis Reference Sequence Version 3).</title>
        <authorList>
            <person name="Zhang J."/>
            <person name="Kudrna D."/>
            <person name="Lee S."/>
            <person name="Talag J."/>
            <person name="Welchert J."/>
            <person name="Wing R.A."/>
        </authorList>
    </citation>
    <scope>NUCLEOTIDE SEQUENCE [LARGE SCALE GENOMIC DNA]</scope>
    <source>
        <strain evidence="2">cv. OR44</strain>
    </source>
</reference>
<proteinExistence type="predicted"/>
<reference evidence="2" key="1">
    <citation type="submission" date="2015-04" db="UniProtKB">
        <authorList>
            <consortium name="EnsemblPlants"/>
        </authorList>
    </citation>
    <scope>IDENTIFICATION</scope>
</reference>
<dbReference type="EnsemblPlants" id="OMERI02G15220.1">
    <property type="protein sequence ID" value="OMERI02G15220.1"/>
    <property type="gene ID" value="OMERI02G15220"/>
</dbReference>
<accession>A0A0E0CK07</accession>
<dbReference type="HOGENOM" id="CLU_2798265_0_0_1"/>
<sequence>MPAAATGRRLAVAAGKECLGFVAGDKMGDQQGPPLCASSQSRYSMGAEEGATAREARRRTPVEEEEAG</sequence>
<dbReference type="AlphaFoldDB" id="A0A0E0CK07"/>
<evidence type="ECO:0000256" key="1">
    <source>
        <dbReference type="SAM" id="MobiDB-lite"/>
    </source>
</evidence>
<protein>
    <submittedName>
        <fullName evidence="2">Uncharacterized protein</fullName>
    </submittedName>
</protein>
<keyword evidence="3" id="KW-1185">Reference proteome</keyword>
<evidence type="ECO:0000313" key="2">
    <source>
        <dbReference type="EnsemblPlants" id="OMERI02G15220.1"/>
    </source>
</evidence>
<dbReference type="Proteomes" id="UP000008021">
    <property type="component" value="Chromosome 2"/>
</dbReference>
<name>A0A0E0CK07_9ORYZ</name>
<feature type="region of interest" description="Disordered" evidence="1">
    <location>
        <begin position="26"/>
        <end position="68"/>
    </location>
</feature>
<organism evidence="2">
    <name type="scientific">Oryza meridionalis</name>
    <dbReference type="NCBI Taxonomy" id="40149"/>
    <lineage>
        <taxon>Eukaryota</taxon>
        <taxon>Viridiplantae</taxon>
        <taxon>Streptophyta</taxon>
        <taxon>Embryophyta</taxon>
        <taxon>Tracheophyta</taxon>
        <taxon>Spermatophyta</taxon>
        <taxon>Magnoliopsida</taxon>
        <taxon>Liliopsida</taxon>
        <taxon>Poales</taxon>
        <taxon>Poaceae</taxon>
        <taxon>BOP clade</taxon>
        <taxon>Oryzoideae</taxon>
        <taxon>Oryzeae</taxon>
        <taxon>Oryzinae</taxon>
        <taxon>Oryza</taxon>
    </lineage>
</organism>
<dbReference type="Gramene" id="OMERI02G15220.1">
    <property type="protein sequence ID" value="OMERI02G15220.1"/>
    <property type="gene ID" value="OMERI02G15220"/>
</dbReference>